<accession>A0A316I5E7</accession>
<evidence type="ECO:0000256" key="1">
    <source>
        <dbReference type="SAM" id="SignalP"/>
    </source>
</evidence>
<dbReference type="InterPro" id="IPR029068">
    <property type="entry name" value="Glyas_Bleomycin-R_OHBP_Dase"/>
</dbReference>
<feature type="chain" id="PRO_5016314360" evidence="1">
    <location>
        <begin position="26"/>
        <end position="294"/>
    </location>
</feature>
<organism evidence="2 3">
    <name type="scientific">Lentzea atacamensis</name>
    <dbReference type="NCBI Taxonomy" id="531938"/>
    <lineage>
        <taxon>Bacteria</taxon>
        <taxon>Bacillati</taxon>
        <taxon>Actinomycetota</taxon>
        <taxon>Actinomycetes</taxon>
        <taxon>Pseudonocardiales</taxon>
        <taxon>Pseudonocardiaceae</taxon>
        <taxon>Lentzea</taxon>
    </lineage>
</organism>
<dbReference type="EMBL" id="QGHB01000003">
    <property type="protein sequence ID" value="PWK88233.1"/>
    <property type="molecule type" value="Genomic_DNA"/>
</dbReference>
<dbReference type="RefSeq" id="WP_233439463.1">
    <property type="nucleotide sequence ID" value="NZ_QGHB01000003.1"/>
</dbReference>
<comment type="caution">
    <text evidence="2">The sequence shown here is derived from an EMBL/GenBank/DDBJ whole genome shotgun (WGS) entry which is preliminary data.</text>
</comment>
<sequence>MGNRRLFCMILTLLLVVVGAGPAQAMERQLLYYNHARGTLDRATADAIEHSPYLRDFADFEVRTTTGAGGEKWTGRYLRGQETYLEIFGVGDIAGQDGELGSAALALSTERDGDIDTVKARLVASGVTPIDFLQTRDFGDHKPVPWFDALLPVERYERFGAWAMEYRDEYFADPRSQTGPARFPGDVTRERYLPERYRDKLMRNISFIRIAVTARDLATTMPLLRTGGFFVRTEPGGVVASRGGVTIRLDEVALGQTGLKRVEFELNHAAERHVQRLGNSTLVVGPGAHAAWTF</sequence>
<dbReference type="SUPFAM" id="SSF54593">
    <property type="entry name" value="Glyoxalase/Bleomycin resistance protein/Dihydroxybiphenyl dioxygenase"/>
    <property type="match status" value="1"/>
</dbReference>
<feature type="signal peptide" evidence="1">
    <location>
        <begin position="1"/>
        <end position="25"/>
    </location>
</feature>
<reference evidence="2 3" key="1">
    <citation type="submission" date="2018-05" db="EMBL/GenBank/DDBJ databases">
        <title>Genomic Encyclopedia of Type Strains, Phase IV (KMG-IV): sequencing the most valuable type-strain genomes for metagenomic binning, comparative biology and taxonomic classification.</title>
        <authorList>
            <person name="Goeker M."/>
        </authorList>
    </citation>
    <scope>NUCLEOTIDE SEQUENCE [LARGE SCALE GENOMIC DNA]</scope>
    <source>
        <strain evidence="2 3">DSM 45480</strain>
    </source>
</reference>
<evidence type="ECO:0000313" key="3">
    <source>
        <dbReference type="Proteomes" id="UP000246005"/>
    </source>
</evidence>
<dbReference type="InterPro" id="IPR043869">
    <property type="entry name" value="DUF5829"/>
</dbReference>
<keyword evidence="1" id="KW-0732">Signal</keyword>
<evidence type="ECO:0000313" key="2">
    <source>
        <dbReference type="EMBL" id="PWK88233.1"/>
    </source>
</evidence>
<protein>
    <submittedName>
        <fullName evidence="2">Uncharacterized protein</fullName>
    </submittedName>
</protein>
<dbReference type="AlphaFoldDB" id="A0A316I5E7"/>
<gene>
    <name evidence="2" type="ORF">C8D88_103429</name>
</gene>
<dbReference type="Pfam" id="PF19147">
    <property type="entry name" value="DUF5829"/>
    <property type="match status" value="1"/>
</dbReference>
<dbReference type="Proteomes" id="UP000246005">
    <property type="component" value="Unassembled WGS sequence"/>
</dbReference>
<name>A0A316I5E7_9PSEU</name>
<proteinExistence type="predicted"/>